<dbReference type="GO" id="GO:0003824">
    <property type="term" value="F:catalytic activity"/>
    <property type="evidence" value="ECO:0007669"/>
    <property type="project" value="InterPro"/>
</dbReference>
<dbReference type="CDD" id="cd04486">
    <property type="entry name" value="YhcR_OBF_like"/>
    <property type="match status" value="1"/>
</dbReference>
<keyword evidence="1" id="KW-0732">Signal</keyword>
<evidence type="ECO:0000313" key="4">
    <source>
        <dbReference type="Proteomes" id="UP000033483"/>
    </source>
</evidence>
<name>A0A0F4ZGZ1_9PEZI</name>
<dbReference type="Proteomes" id="UP000033483">
    <property type="component" value="Unassembled WGS sequence"/>
</dbReference>
<dbReference type="InterPro" id="IPR005135">
    <property type="entry name" value="Endo/exonuclease/phosphatase"/>
</dbReference>
<evidence type="ECO:0000313" key="3">
    <source>
        <dbReference type="EMBL" id="KKA29879.1"/>
    </source>
</evidence>
<dbReference type="Pfam" id="PF03372">
    <property type="entry name" value="Exo_endo_phos"/>
    <property type="match status" value="1"/>
</dbReference>
<dbReference type="OrthoDB" id="47488at2759"/>
<dbReference type="EMBL" id="LAEV01000655">
    <property type="protein sequence ID" value="KKA29879.1"/>
    <property type="molecule type" value="Genomic_DNA"/>
</dbReference>
<sequence>MKFTLASLATAGLASAVTIAEINGNKFISPYKDQSVSGVEGLVTAKSSYGFYIRSLQPDDDDATSESLYVYDSSSVSKVEVGDIITLSGKVTEYRSSSSYIYLTELSSPSNIVVKSSGNTVTPKVIGVDTLSPPTEQFTSLDGGDVYAVPNGVYKISTSNPVLDPVNYGLDFWESLSGELVTVRSPVGVSRPNSYGDTWVVGDWTVTGRNAHGGITMTPKDSNPEAILVGSPLDGSDNKDWTKMGDEFADVTGIVTYAYGFYRILPTTALQLTKNATTDYPATSLVSKGNCTGISISGYNTRNLAPTSSHMPKVAAQIVDYLKTPDIIMLQEIQDNTGPKDDGVVSANVTLATLAGDIKDMSGVEYSWVEIEPANDEDGGEPGGNIRQAYLYRADIVELVDPNFGTATNGTEVVKDGKYPSLTFNPGRIDPTNSAWDDSRKPLIAMWRAIDGPHKNFFTVNIHFTSKGGSTSIQGDVRPPINKGVEKRTTQATIVGEFIGEIMAIDEDARVVIVGDFNEFVFVQPMVTFLEKSGMVDLNEMSGLPANERYSYVYDMNSQELDRMFASPALAKKARYEHVHLNSWKSYDDQVSDHDPALGLYDVCGC</sequence>
<reference evidence="3 4" key="1">
    <citation type="submission" date="2015-03" db="EMBL/GenBank/DDBJ databases">
        <authorList>
            <person name="Radwan O."/>
            <person name="Al-Naeli F.A."/>
            <person name="Rendon G.A."/>
            <person name="Fields C."/>
        </authorList>
    </citation>
    <scope>NUCLEOTIDE SEQUENCE [LARGE SCALE GENOMIC DNA]</scope>
    <source>
        <strain evidence="3">CR-DP1</strain>
    </source>
</reference>
<comment type="caution">
    <text evidence="3">The sequence shown here is derived from an EMBL/GenBank/DDBJ whole genome shotgun (WGS) entry which is preliminary data.</text>
</comment>
<feature type="chain" id="PRO_5002482828" description="Endonuclease/exonuclease/phosphatase domain-containing protein" evidence="1">
    <location>
        <begin position="17"/>
        <end position="606"/>
    </location>
</feature>
<proteinExistence type="predicted"/>
<evidence type="ECO:0000259" key="2">
    <source>
        <dbReference type="Pfam" id="PF03372"/>
    </source>
</evidence>
<dbReference type="AlphaFoldDB" id="A0A0F4ZGZ1"/>
<gene>
    <name evidence="3" type="ORF">TD95_003450</name>
</gene>
<organism evidence="3 4">
    <name type="scientific">Thielaviopsis punctulata</name>
    <dbReference type="NCBI Taxonomy" id="72032"/>
    <lineage>
        <taxon>Eukaryota</taxon>
        <taxon>Fungi</taxon>
        <taxon>Dikarya</taxon>
        <taxon>Ascomycota</taxon>
        <taxon>Pezizomycotina</taxon>
        <taxon>Sordariomycetes</taxon>
        <taxon>Hypocreomycetidae</taxon>
        <taxon>Microascales</taxon>
        <taxon>Ceratocystidaceae</taxon>
        <taxon>Thielaviopsis</taxon>
    </lineage>
</organism>
<keyword evidence="4" id="KW-1185">Reference proteome</keyword>
<evidence type="ECO:0000256" key="1">
    <source>
        <dbReference type="SAM" id="SignalP"/>
    </source>
</evidence>
<dbReference type="PANTHER" id="PTHR42834:SF1">
    <property type="entry name" value="ENDONUCLEASE_EXONUCLEASE_PHOSPHATASE FAMILY PROTEIN (AFU_ORTHOLOGUE AFUA_3G09210)"/>
    <property type="match status" value="1"/>
</dbReference>
<dbReference type="InterPro" id="IPR036691">
    <property type="entry name" value="Endo/exonu/phosph_ase_sf"/>
</dbReference>
<dbReference type="Gene3D" id="3.60.10.10">
    <property type="entry name" value="Endonuclease/exonuclease/phosphatase"/>
    <property type="match status" value="1"/>
</dbReference>
<dbReference type="SUPFAM" id="SSF56219">
    <property type="entry name" value="DNase I-like"/>
    <property type="match status" value="1"/>
</dbReference>
<protein>
    <recommendedName>
        <fullName evidence="2">Endonuclease/exonuclease/phosphatase domain-containing protein</fullName>
    </recommendedName>
</protein>
<feature type="signal peptide" evidence="1">
    <location>
        <begin position="1"/>
        <end position="16"/>
    </location>
</feature>
<accession>A0A0F4ZGZ1</accession>
<feature type="domain" description="Endonuclease/exonuclease/phosphatase" evidence="2">
    <location>
        <begin position="299"/>
        <end position="594"/>
    </location>
</feature>
<dbReference type="PANTHER" id="PTHR42834">
    <property type="entry name" value="ENDONUCLEASE/EXONUCLEASE/PHOSPHATASE FAMILY PROTEIN (AFU_ORTHOLOGUE AFUA_3G09210)"/>
    <property type="match status" value="1"/>
</dbReference>